<feature type="transmembrane region" description="Helical" evidence="1">
    <location>
        <begin position="63"/>
        <end position="86"/>
    </location>
</feature>
<protein>
    <submittedName>
        <fullName evidence="2">Uncharacterized protein</fullName>
    </submittedName>
</protein>
<keyword evidence="1" id="KW-0472">Membrane</keyword>
<keyword evidence="3" id="KW-1185">Reference proteome</keyword>
<feature type="transmembrane region" description="Helical" evidence="1">
    <location>
        <begin position="34"/>
        <end position="56"/>
    </location>
</feature>
<dbReference type="Proteomes" id="UP000654123">
    <property type="component" value="Unassembled WGS sequence"/>
</dbReference>
<keyword evidence="1" id="KW-1133">Transmembrane helix</keyword>
<gene>
    <name evidence="2" type="ORF">GCM10010249_60360</name>
</gene>
<sequence>MVPGRALMSGRHIINLWGEIVSSPAPTPQGPAPFLTIHTAVVLLIAVVIGLVVGGLTFLSGGAVAAAVLAGLTAAGFSVPVLRSLIG</sequence>
<organism evidence="2 3">
    <name type="scientific">Streptomyces roseolilacinus</name>
    <dbReference type="NCBI Taxonomy" id="66904"/>
    <lineage>
        <taxon>Bacteria</taxon>
        <taxon>Bacillati</taxon>
        <taxon>Actinomycetota</taxon>
        <taxon>Actinomycetes</taxon>
        <taxon>Kitasatosporales</taxon>
        <taxon>Streptomycetaceae</taxon>
        <taxon>Streptomyces</taxon>
    </lineage>
</organism>
<accession>A0A918B6J2</accession>
<evidence type="ECO:0000313" key="2">
    <source>
        <dbReference type="EMBL" id="GGQ33883.1"/>
    </source>
</evidence>
<proteinExistence type="predicted"/>
<reference evidence="2" key="1">
    <citation type="journal article" date="2014" name="Int. J. Syst. Evol. Microbiol.">
        <title>Complete genome sequence of Corynebacterium casei LMG S-19264T (=DSM 44701T), isolated from a smear-ripened cheese.</title>
        <authorList>
            <consortium name="US DOE Joint Genome Institute (JGI-PGF)"/>
            <person name="Walter F."/>
            <person name="Albersmeier A."/>
            <person name="Kalinowski J."/>
            <person name="Ruckert C."/>
        </authorList>
    </citation>
    <scope>NUCLEOTIDE SEQUENCE</scope>
    <source>
        <strain evidence="2">JCM 4335</strain>
    </source>
</reference>
<comment type="caution">
    <text evidence="2">The sequence shown here is derived from an EMBL/GenBank/DDBJ whole genome shotgun (WGS) entry which is preliminary data.</text>
</comment>
<dbReference type="EMBL" id="BMSV01000023">
    <property type="protein sequence ID" value="GGQ33883.1"/>
    <property type="molecule type" value="Genomic_DNA"/>
</dbReference>
<name>A0A918B6J2_9ACTN</name>
<dbReference type="AlphaFoldDB" id="A0A918B6J2"/>
<keyword evidence="1" id="KW-0812">Transmembrane</keyword>
<reference evidence="2" key="2">
    <citation type="submission" date="2020-09" db="EMBL/GenBank/DDBJ databases">
        <authorList>
            <person name="Sun Q."/>
            <person name="Ohkuma M."/>
        </authorList>
    </citation>
    <scope>NUCLEOTIDE SEQUENCE</scope>
    <source>
        <strain evidence="2">JCM 4335</strain>
    </source>
</reference>
<evidence type="ECO:0000313" key="3">
    <source>
        <dbReference type="Proteomes" id="UP000654123"/>
    </source>
</evidence>
<evidence type="ECO:0000256" key="1">
    <source>
        <dbReference type="SAM" id="Phobius"/>
    </source>
</evidence>